<evidence type="ECO:0000256" key="8">
    <source>
        <dbReference type="RuleBase" id="RU361160"/>
    </source>
</evidence>
<feature type="site" description="Activates thiol group during catalysis" evidence="6">
    <location>
        <position position="196"/>
    </location>
</feature>
<evidence type="ECO:0000256" key="4">
    <source>
        <dbReference type="PIRSR" id="PIRSR000149-2"/>
    </source>
</evidence>
<evidence type="ECO:0000313" key="11">
    <source>
        <dbReference type="Proteomes" id="UP000070442"/>
    </source>
</evidence>
<feature type="binding site" evidence="4">
    <location>
        <position position="199"/>
    </location>
    <ligand>
        <name>D-glyceraldehyde 3-phosphate</name>
        <dbReference type="ChEBI" id="CHEBI:59776"/>
    </ligand>
</feature>
<name>A0A134AI40_9FIRM</name>
<evidence type="ECO:0000256" key="2">
    <source>
        <dbReference type="ARBA" id="ARBA00023002"/>
    </source>
</evidence>
<dbReference type="GO" id="GO:0050661">
    <property type="term" value="F:NADP binding"/>
    <property type="evidence" value="ECO:0007669"/>
    <property type="project" value="InterPro"/>
</dbReference>
<proteinExistence type="inferred from homology"/>
<keyword evidence="5" id="KW-0547">Nucleotide-binding</keyword>
<dbReference type="CDD" id="cd18126">
    <property type="entry name" value="GAPDH_I_C"/>
    <property type="match status" value="1"/>
</dbReference>
<dbReference type="PATRIC" id="fig|755172.3.peg.566"/>
<dbReference type="PRINTS" id="PR00078">
    <property type="entry name" value="G3PDHDRGNASE"/>
</dbReference>
<feature type="binding site" evidence="5">
    <location>
        <position position="95"/>
    </location>
    <ligand>
        <name>NAD(+)</name>
        <dbReference type="ChEBI" id="CHEBI:57540"/>
    </ligand>
</feature>
<dbReference type="PIRSF" id="PIRSF000149">
    <property type="entry name" value="GAP_DH"/>
    <property type="match status" value="1"/>
</dbReference>
<dbReference type="Gene3D" id="3.40.50.720">
    <property type="entry name" value="NAD(P)-binding Rossmann-like Domain"/>
    <property type="match status" value="1"/>
</dbReference>
<evidence type="ECO:0000256" key="7">
    <source>
        <dbReference type="RuleBase" id="RU000397"/>
    </source>
</evidence>
<reference evidence="11" key="1">
    <citation type="submission" date="2016-01" db="EMBL/GenBank/DDBJ databases">
        <authorList>
            <person name="Mitreva M."/>
            <person name="Pepin K.H."/>
            <person name="Mihindukulasuriya K.A."/>
            <person name="Fulton R."/>
            <person name="Fronick C."/>
            <person name="O'Laughlin M."/>
            <person name="Miner T."/>
            <person name="Herter B."/>
            <person name="Rosa B.A."/>
            <person name="Cordes M."/>
            <person name="Tomlinson C."/>
            <person name="Wollam A."/>
            <person name="Palsikar V.B."/>
            <person name="Mardis E.R."/>
            <person name="Wilson R.K."/>
        </authorList>
    </citation>
    <scope>NUCLEOTIDE SEQUENCE [LARGE SCALE GENOMIC DNA]</scope>
    <source>
        <strain evidence="11">DNF00729</strain>
    </source>
</reference>
<comment type="caution">
    <text evidence="10">The sequence shown here is derived from an EMBL/GenBank/DDBJ whole genome shotgun (WGS) entry which is preliminary data.</text>
</comment>
<dbReference type="EC" id="1.2.1.-" evidence="8"/>
<evidence type="ECO:0000256" key="5">
    <source>
        <dbReference type="PIRSR" id="PIRSR000149-3"/>
    </source>
</evidence>
<dbReference type="GO" id="GO:0051287">
    <property type="term" value="F:NAD binding"/>
    <property type="evidence" value="ECO:0007669"/>
    <property type="project" value="InterPro"/>
</dbReference>
<dbReference type="GO" id="GO:0006006">
    <property type="term" value="P:glucose metabolic process"/>
    <property type="evidence" value="ECO:0007669"/>
    <property type="project" value="InterPro"/>
</dbReference>
<dbReference type="GO" id="GO:0016620">
    <property type="term" value="F:oxidoreductase activity, acting on the aldehyde or oxo group of donors, NAD or NADP as acceptor"/>
    <property type="evidence" value="ECO:0007669"/>
    <property type="project" value="InterPro"/>
</dbReference>
<sequence>MNNRYENEFNFKEETMSIRVGVNGFGRIGRDVVRGICLRKDLPFELVQLNASGDWSLMAHLFKYDTVYRRYPGEIDVTDKGFKIDGKDIVITAERDPQNIPWKANNVDIVIDTTGAFKDREGVEKHFAAGAKKVIVSAPTKGEDITIVMGVNDHLYDNEKHHFLSNASCTTNCMAPVTKIILDTFGIEKGMMTTVHAYTNDQHIHDAKHKKDWRRARAAAENIIPTSTGAAKAVAQVIPELAGKLDGHALRVPVPTGSITDMVFELEKEATVEEINAAVKKAAEGPMKGILAYTEDPIVSSDIIADPHASIFDASLTLAHGKFVKVFSWYDNEWGYSQRVIDLASLVAEKM</sequence>
<dbReference type="FunFam" id="3.40.50.720:FF:000001">
    <property type="entry name" value="Glyceraldehyde-3-phosphate dehydrogenase"/>
    <property type="match status" value="1"/>
</dbReference>
<dbReference type="InterPro" id="IPR020830">
    <property type="entry name" value="GlycerAld_3-P_DH_AS"/>
</dbReference>
<keyword evidence="2 8" id="KW-0560">Oxidoreductase</keyword>
<comment type="similarity">
    <text evidence="1 7">Belongs to the glyceraldehyde-3-phosphate dehydrogenase family.</text>
</comment>
<keyword evidence="5" id="KW-0520">NAD</keyword>
<feature type="binding site" evidence="5">
    <location>
        <begin position="27"/>
        <end position="28"/>
    </location>
    <ligand>
        <name>NAD(+)</name>
        <dbReference type="ChEBI" id="CHEBI:57540"/>
    </ligand>
</feature>
<feature type="domain" description="Glyceraldehyde 3-phosphate dehydrogenase NAD(P) binding" evidence="9">
    <location>
        <begin position="18"/>
        <end position="169"/>
    </location>
</feature>
<dbReference type="SMART" id="SM00846">
    <property type="entry name" value="Gp_dh_N"/>
    <property type="match status" value="1"/>
</dbReference>
<accession>A0A134AI40</accession>
<dbReference type="InterPro" id="IPR020831">
    <property type="entry name" value="GlycerAld/Erythrose_P_DH"/>
</dbReference>
<dbReference type="InterPro" id="IPR020829">
    <property type="entry name" value="GlycerAld_3-P_DH_cat"/>
</dbReference>
<feature type="binding site" evidence="5">
    <location>
        <position position="332"/>
    </location>
    <ligand>
        <name>NAD(+)</name>
        <dbReference type="ChEBI" id="CHEBI:57540"/>
    </ligand>
</feature>
<protein>
    <recommendedName>
        <fullName evidence="8">Glyceraldehyde-3-phosphate dehydrogenase</fullName>
        <ecNumber evidence="8">1.2.1.-</ecNumber>
    </recommendedName>
</protein>
<keyword evidence="11" id="KW-1185">Reference proteome</keyword>
<gene>
    <name evidence="10" type="ORF">HMPREF1863_00593</name>
</gene>
<evidence type="ECO:0000256" key="3">
    <source>
        <dbReference type="PIRSR" id="PIRSR000149-1"/>
    </source>
</evidence>
<dbReference type="AlphaFoldDB" id="A0A134AI40"/>
<dbReference type="NCBIfam" id="TIGR01534">
    <property type="entry name" value="GAPDH-I"/>
    <property type="match status" value="1"/>
</dbReference>
<dbReference type="EMBL" id="LSDG01000019">
    <property type="protein sequence ID" value="KXB67403.1"/>
    <property type="molecule type" value="Genomic_DNA"/>
</dbReference>
<evidence type="ECO:0000256" key="1">
    <source>
        <dbReference type="ARBA" id="ARBA00007406"/>
    </source>
</evidence>
<dbReference type="STRING" id="755172.HMPREF1863_00593"/>
<evidence type="ECO:0000259" key="9">
    <source>
        <dbReference type="SMART" id="SM00846"/>
    </source>
</evidence>
<dbReference type="FunFam" id="3.30.360.10:FF:000002">
    <property type="entry name" value="Glyceraldehyde-3-phosphate dehydrogenase"/>
    <property type="match status" value="1"/>
</dbReference>
<dbReference type="Proteomes" id="UP000070442">
    <property type="component" value="Unassembled WGS sequence"/>
</dbReference>
<dbReference type="InterPro" id="IPR036291">
    <property type="entry name" value="NAD(P)-bd_dom_sf"/>
</dbReference>
<feature type="active site" description="Nucleophile" evidence="3">
    <location>
        <position position="169"/>
    </location>
</feature>
<dbReference type="Pfam" id="PF02800">
    <property type="entry name" value="Gp_dh_C"/>
    <property type="match status" value="1"/>
</dbReference>
<feature type="binding site" evidence="4">
    <location>
        <begin position="168"/>
        <end position="170"/>
    </location>
    <ligand>
        <name>D-glyceraldehyde 3-phosphate</name>
        <dbReference type="ChEBI" id="CHEBI:59776"/>
    </ligand>
</feature>
<dbReference type="InterPro" id="IPR020828">
    <property type="entry name" value="GlycerAld_3-P_DH_NAD(P)-bd"/>
</dbReference>
<dbReference type="Gene3D" id="3.30.360.10">
    <property type="entry name" value="Dihydrodipicolinate Reductase, domain 2"/>
    <property type="match status" value="1"/>
</dbReference>
<feature type="binding site" evidence="4">
    <location>
        <position position="251"/>
    </location>
    <ligand>
        <name>D-glyceraldehyde 3-phosphate</name>
        <dbReference type="ChEBI" id="CHEBI:59776"/>
    </ligand>
</feature>
<evidence type="ECO:0000313" key="10">
    <source>
        <dbReference type="EMBL" id="KXB67403.1"/>
    </source>
</evidence>
<dbReference type="CDD" id="cd05214">
    <property type="entry name" value="GAPDH_I_N"/>
    <property type="match status" value="1"/>
</dbReference>
<dbReference type="PROSITE" id="PS00071">
    <property type="entry name" value="GAPDH"/>
    <property type="match status" value="1"/>
</dbReference>
<dbReference type="SUPFAM" id="SSF51735">
    <property type="entry name" value="NAD(P)-binding Rossmann-fold domains"/>
    <property type="match status" value="1"/>
</dbReference>
<dbReference type="SUPFAM" id="SSF55347">
    <property type="entry name" value="Glyceraldehyde-3-phosphate dehydrogenase-like, C-terminal domain"/>
    <property type="match status" value="1"/>
</dbReference>
<feature type="binding site" evidence="4">
    <location>
        <begin position="228"/>
        <end position="229"/>
    </location>
    <ligand>
        <name>D-glyceraldehyde 3-phosphate</name>
        <dbReference type="ChEBI" id="CHEBI:59776"/>
    </ligand>
</feature>
<dbReference type="Pfam" id="PF00044">
    <property type="entry name" value="Gp_dh_N"/>
    <property type="match status" value="1"/>
</dbReference>
<evidence type="ECO:0000256" key="6">
    <source>
        <dbReference type="PIRSR" id="PIRSR000149-4"/>
    </source>
</evidence>
<organism evidence="10 11">
    <name type="scientific">Aedoeadaptatus coxii</name>
    <dbReference type="NCBI Taxonomy" id="755172"/>
    <lineage>
        <taxon>Bacteria</taxon>
        <taxon>Bacillati</taxon>
        <taxon>Bacillota</taxon>
        <taxon>Tissierellia</taxon>
        <taxon>Tissierellales</taxon>
        <taxon>Peptoniphilaceae</taxon>
        <taxon>Aedoeadaptatus</taxon>
    </lineage>
</organism>
<dbReference type="PANTHER" id="PTHR43148">
    <property type="entry name" value="GLYCERALDEHYDE-3-PHOSPHATE DEHYDROGENASE 2"/>
    <property type="match status" value="1"/>
</dbReference>
<dbReference type="InterPro" id="IPR006424">
    <property type="entry name" value="Glyceraldehyde-3-P_DH_1"/>
</dbReference>
<feature type="binding site" evidence="5">
    <location>
        <position position="137"/>
    </location>
    <ligand>
        <name>NAD(+)</name>
        <dbReference type="ChEBI" id="CHEBI:57540"/>
    </ligand>
</feature>